<evidence type="ECO:0000313" key="8">
    <source>
        <dbReference type="Proteomes" id="UP000224607"/>
    </source>
</evidence>
<dbReference type="EMBL" id="NITY01000002">
    <property type="protein sequence ID" value="PHM45297.1"/>
    <property type="molecule type" value="Genomic_DNA"/>
</dbReference>
<sequence>MNTASIFPNLFQQNNDANLAFLLSQLERIDLVLQYHLHCISIQQDERLDEFLLNEEDIIARLDNPKGKPHWFNDDYLAIPQTVTSVASRLTDLIDRFELTDFERDVLLLGLLPHFDSRYYQLFALIQGEQQARLPSFTLALELFCHSMSEKQAQQASFLHCSPLINCRLLSIESHQKVLSWIQTPFITDNSVYHFLLGHHPITPDLEYYSEWLPPIENGYYPPQLKQLLNNALLSDHDDIRSIILLKGNAGSARAYAVANIMASEERQTLAVDIAKLADNDNSALLSRMKRILREIRMRGACLLLRNFCLFVEQNKQLLEPLSALLQQPELRVVCLIEPSSPLVWLRKLSTLLVEMPILTLKEKTNLLTAQLPNHCANNIDAMSLSQRYTFNPETLPLILQEAQLYQQQRNPLDILQQCDIHQALNLRAQQNFGQLAQRITPKRSLKDLLVSDDIAQQIQEILTAIKYREHVLAEGFKDKIGYGTGISALFYGDSGTGKTMAAEVIANCIGVDLIKVDLATVVNKYIGETEKNLSRIFDLAEQDAGVLFFDEADALFGKRSETKDAQDRHANIEVSYLLQRLENYPGLVILSTNNRSHLDNAFNRRFTFITRFTYPDEILRKKMWQAIWPENIPISQDVDFDKLAQRAGITGANIRNIALLSSLFAAENNYKEVNNNHIETALTRELDKVGRLIFKTP</sequence>
<dbReference type="InterPro" id="IPR003959">
    <property type="entry name" value="ATPase_AAA_core"/>
</dbReference>
<evidence type="ECO:0000313" key="5">
    <source>
        <dbReference type="EMBL" id="PHM45297.1"/>
    </source>
</evidence>
<name>A0A1I3LTN0_9GAMM</name>
<accession>A0A1I3LTN0</accession>
<evidence type="ECO:0000313" key="7">
    <source>
        <dbReference type="Proteomes" id="UP000198919"/>
    </source>
</evidence>
<dbReference type="InterPro" id="IPR054472">
    <property type="entry name" value="WHD"/>
</dbReference>
<evidence type="ECO:0000313" key="6">
    <source>
        <dbReference type="EMBL" id="SFI88082.1"/>
    </source>
</evidence>
<dbReference type="SUPFAM" id="SSF52540">
    <property type="entry name" value="P-loop containing nucleoside triphosphate hydrolases"/>
    <property type="match status" value="1"/>
</dbReference>
<dbReference type="InterPro" id="IPR050221">
    <property type="entry name" value="26S_Proteasome_ATPase"/>
</dbReference>
<dbReference type="RefSeq" id="WP_092508623.1">
    <property type="nucleotide sequence ID" value="NZ_CAWNQB010000012.1"/>
</dbReference>
<dbReference type="AlphaFoldDB" id="A0A1I3LTN0"/>
<dbReference type="InterPro" id="IPR003593">
    <property type="entry name" value="AAA+_ATPase"/>
</dbReference>
<evidence type="ECO:0000256" key="3">
    <source>
        <dbReference type="ARBA" id="ARBA00022840"/>
    </source>
</evidence>
<reference evidence="6" key="1">
    <citation type="submission" date="2016-10" db="EMBL/GenBank/DDBJ databases">
        <authorList>
            <person name="de Groot N.N."/>
        </authorList>
    </citation>
    <scope>NUCLEOTIDE SEQUENCE [LARGE SCALE GENOMIC DNA]</scope>
    <source>
        <strain evidence="6">DSM 17908</strain>
    </source>
</reference>
<feature type="domain" description="AAA+ ATPase" evidence="4">
    <location>
        <begin position="485"/>
        <end position="617"/>
    </location>
</feature>
<evidence type="ECO:0000256" key="1">
    <source>
        <dbReference type="ARBA" id="ARBA00006914"/>
    </source>
</evidence>
<dbReference type="STRING" id="351675.SAMN05421680_10464"/>
<protein>
    <submittedName>
        <fullName evidence="6">AAA+-type ATPase, SpoVK/Ycf46/Vps4 family</fullName>
    </submittedName>
    <submittedName>
        <fullName evidence="5">Vacuolar sorting ATPase</fullName>
    </submittedName>
</protein>
<dbReference type="EMBL" id="FORG01000004">
    <property type="protein sequence ID" value="SFI88082.1"/>
    <property type="molecule type" value="Genomic_DNA"/>
</dbReference>
<reference evidence="5 8" key="3">
    <citation type="journal article" date="2017" name="Nat. Microbiol.">
        <title>Natural product diversity associated with the nematode symbionts Photorhabdus and Xenorhabdus.</title>
        <authorList>
            <person name="Tobias N.J."/>
            <person name="Wolff H."/>
            <person name="Djahanschiri B."/>
            <person name="Grundmann F."/>
            <person name="Kronenwerth M."/>
            <person name="Shi Y.M."/>
            <person name="Simonyi S."/>
            <person name="Grun P."/>
            <person name="Shapiro-Ilan D."/>
            <person name="Pidot S.J."/>
            <person name="Stinear T.P."/>
            <person name="Ebersberger I."/>
            <person name="Bode H.B."/>
        </authorList>
    </citation>
    <scope>NUCLEOTIDE SEQUENCE [LARGE SCALE GENOMIC DNA]</scope>
    <source>
        <strain evidence="5 8">DSM 17908</strain>
    </source>
</reference>
<keyword evidence="3" id="KW-0067">ATP-binding</keyword>
<evidence type="ECO:0000256" key="2">
    <source>
        <dbReference type="ARBA" id="ARBA00022741"/>
    </source>
</evidence>
<dbReference type="Pfam" id="PF22977">
    <property type="entry name" value="WHD"/>
    <property type="match status" value="1"/>
</dbReference>
<evidence type="ECO:0000259" key="4">
    <source>
        <dbReference type="SMART" id="SM00382"/>
    </source>
</evidence>
<dbReference type="Gene3D" id="3.40.50.300">
    <property type="entry name" value="P-loop containing nucleotide triphosphate hydrolases"/>
    <property type="match status" value="1"/>
</dbReference>
<dbReference type="InterPro" id="IPR027417">
    <property type="entry name" value="P-loop_NTPase"/>
</dbReference>
<proteinExistence type="inferred from homology"/>
<dbReference type="Proteomes" id="UP000198919">
    <property type="component" value="Unassembled WGS sequence"/>
</dbReference>
<keyword evidence="2" id="KW-0547">Nucleotide-binding</keyword>
<dbReference type="OrthoDB" id="9809379at2"/>
<dbReference type="Pfam" id="PF00004">
    <property type="entry name" value="AAA"/>
    <property type="match status" value="1"/>
</dbReference>
<comment type="similarity">
    <text evidence="1">Belongs to the AAA ATPase family.</text>
</comment>
<dbReference type="Gene3D" id="1.10.8.60">
    <property type="match status" value="1"/>
</dbReference>
<reference evidence="7" key="2">
    <citation type="submission" date="2016-10" db="EMBL/GenBank/DDBJ databases">
        <authorList>
            <person name="Varghese N."/>
            <person name="Submissions S."/>
        </authorList>
    </citation>
    <scope>NUCLEOTIDE SEQUENCE [LARGE SCALE GENOMIC DNA]</scope>
    <source>
        <strain evidence="7">DSM 17908</strain>
    </source>
</reference>
<dbReference type="GO" id="GO:0005524">
    <property type="term" value="F:ATP binding"/>
    <property type="evidence" value="ECO:0007669"/>
    <property type="project" value="UniProtKB-KW"/>
</dbReference>
<dbReference type="PANTHER" id="PTHR23073">
    <property type="entry name" value="26S PROTEASOME REGULATORY SUBUNIT"/>
    <property type="match status" value="1"/>
</dbReference>
<dbReference type="Proteomes" id="UP000224607">
    <property type="component" value="Unassembled WGS sequence"/>
</dbReference>
<dbReference type="GO" id="GO:0016887">
    <property type="term" value="F:ATP hydrolysis activity"/>
    <property type="evidence" value="ECO:0007669"/>
    <property type="project" value="InterPro"/>
</dbReference>
<dbReference type="SMART" id="SM00382">
    <property type="entry name" value="AAA"/>
    <property type="match status" value="1"/>
</dbReference>
<keyword evidence="8" id="KW-1185">Reference proteome</keyword>
<organism evidence="6 7">
    <name type="scientific">Xenorhabdus mauleonii</name>
    <dbReference type="NCBI Taxonomy" id="351675"/>
    <lineage>
        <taxon>Bacteria</taxon>
        <taxon>Pseudomonadati</taxon>
        <taxon>Pseudomonadota</taxon>
        <taxon>Gammaproteobacteria</taxon>
        <taxon>Enterobacterales</taxon>
        <taxon>Morganellaceae</taxon>
        <taxon>Xenorhabdus</taxon>
    </lineage>
</organism>
<gene>
    <name evidence="6" type="ORF">SAMN05421680_10464</name>
    <name evidence="5" type="ORF">Xmau_00947</name>
</gene>
<dbReference type="CDD" id="cd19481">
    <property type="entry name" value="RecA-like_protease"/>
    <property type="match status" value="1"/>
</dbReference>